<dbReference type="AlphaFoldDB" id="A0A439CW37"/>
<gene>
    <name evidence="1" type="ORF">EKO27_g8670</name>
</gene>
<organism evidence="1 2">
    <name type="scientific">Xylaria grammica</name>
    <dbReference type="NCBI Taxonomy" id="363999"/>
    <lineage>
        <taxon>Eukaryota</taxon>
        <taxon>Fungi</taxon>
        <taxon>Dikarya</taxon>
        <taxon>Ascomycota</taxon>
        <taxon>Pezizomycotina</taxon>
        <taxon>Sordariomycetes</taxon>
        <taxon>Xylariomycetidae</taxon>
        <taxon>Xylariales</taxon>
        <taxon>Xylariaceae</taxon>
        <taxon>Xylaria</taxon>
    </lineage>
</organism>
<protein>
    <submittedName>
        <fullName evidence="1">Uncharacterized protein</fullName>
    </submittedName>
</protein>
<evidence type="ECO:0000313" key="1">
    <source>
        <dbReference type="EMBL" id="RWA06429.1"/>
    </source>
</evidence>
<dbReference type="SUPFAM" id="SSF48403">
    <property type="entry name" value="Ankyrin repeat"/>
    <property type="match status" value="1"/>
</dbReference>
<dbReference type="EMBL" id="RYZI01000337">
    <property type="protein sequence ID" value="RWA06429.1"/>
    <property type="molecule type" value="Genomic_DNA"/>
</dbReference>
<comment type="caution">
    <text evidence="1">The sequence shown here is derived from an EMBL/GenBank/DDBJ whole genome shotgun (WGS) entry which is preliminary data.</text>
</comment>
<reference evidence="1 2" key="1">
    <citation type="submission" date="2018-12" db="EMBL/GenBank/DDBJ databases">
        <title>Draft genome sequence of Xylaria grammica IHI A82.</title>
        <authorList>
            <person name="Buettner E."/>
            <person name="Kellner H."/>
        </authorList>
    </citation>
    <scope>NUCLEOTIDE SEQUENCE [LARGE SCALE GENOMIC DNA]</scope>
    <source>
        <strain evidence="1 2">IHI A82</strain>
    </source>
</reference>
<keyword evidence="2" id="KW-1185">Reference proteome</keyword>
<accession>A0A439CW37</accession>
<name>A0A439CW37_9PEZI</name>
<dbReference type="Proteomes" id="UP000286045">
    <property type="component" value="Unassembled WGS sequence"/>
</dbReference>
<dbReference type="Gene3D" id="1.25.40.20">
    <property type="entry name" value="Ankyrin repeat-containing domain"/>
    <property type="match status" value="1"/>
</dbReference>
<proteinExistence type="predicted"/>
<evidence type="ECO:0000313" key="2">
    <source>
        <dbReference type="Proteomes" id="UP000286045"/>
    </source>
</evidence>
<sequence>MSQRPVRNILGELPLEVLLRVVDVIRSNRTRIQLALAFPEFFLAPGFNILRQDASYHLIQGNLVPKNVVSTDPDKANLPLFYTAIDTDVGLDFIREILVSAVSINPTSIDGIWGNTTFVPPLSLAISLGRPDLVALLLDVGANHSILYRNQHFLGLPQCAVQGTHIQCQVQNPIYSVNPTRITSCLTPILEAIAIARAESQRREVMEDCALILHARGARVPWRHALTTWGIDIIDEDLQQQLMVPLRIGWARFVRAILEPLVEFRITDPTYVEIVHRSLKTACSNQPADDYRGVIETLTSLGTRMIGEPLSPNTPIRISTTSIDLAMSRNHLKTAAFLIDKYTSQNISLDYDFNLSYFSNPSGLLSFVQAFWRGTSLPNCYWEGRPYPMHYFREHIFREIIRIGIRGVVEEPVYWMVSQGFVATPWHVRFAMDCWNPAALHALLECGLSPDVGPEEGSVCPLEYCLNPRRLDELYILISHGANPALVSLETRVQLRQQFLQMTNLDYDRSYLMMTDEMLQPEYFSNPNNPERERAAYHYIVGLNQ</sequence>
<dbReference type="InterPro" id="IPR036770">
    <property type="entry name" value="Ankyrin_rpt-contain_sf"/>
</dbReference>